<comment type="similarity">
    <text evidence="2 3">Belongs to the LOG family.</text>
</comment>
<dbReference type="Pfam" id="PF03641">
    <property type="entry name" value="Lysine_decarbox"/>
    <property type="match status" value="1"/>
</dbReference>
<keyword evidence="5" id="KW-1185">Reference proteome</keyword>
<keyword evidence="3" id="KW-0378">Hydrolase</keyword>
<dbReference type="EC" id="3.2.2.n1" evidence="3"/>
<dbReference type="SUPFAM" id="SSF102405">
    <property type="entry name" value="MCP/YpsA-like"/>
    <property type="match status" value="1"/>
</dbReference>
<evidence type="ECO:0000313" key="4">
    <source>
        <dbReference type="EMBL" id="KTD17584.1"/>
    </source>
</evidence>
<dbReference type="GO" id="GO:0008714">
    <property type="term" value="F:AMP nucleosidase activity"/>
    <property type="evidence" value="ECO:0007669"/>
    <property type="project" value="UniProtKB-EC"/>
</dbReference>
<dbReference type="PATRIC" id="fig|456.5.peg.2015"/>
<dbReference type="PANTHER" id="PTHR31223:SF70">
    <property type="entry name" value="LOG FAMILY PROTEIN YJL055W"/>
    <property type="match status" value="1"/>
</dbReference>
<sequence length="177" mass="19851">MRSVAVFLSCQEIKNPVYLSAAEELGRCMAAKNIQLIYGGSSLGLMGNLARALLEKNGKVIGILTHHLREKELEQDGLSQLIFVDDIAQRLRCMRELADAFIAFPGGLGTMEELFNAWNEIRLGLCNKKLGLLNINGYYTPFLEFIAHMHEHGFVSLENKEKLIVAQQVETLLDLIF</sequence>
<dbReference type="InterPro" id="IPR005269">
    <property type="entry name" value="LOG"/>
</dbReference>
<dbReference type="Gene3D" id="3.40.50.450">
    <property type="match status" value="1"/>
</dbReference>
<dbReference type="InterPro" id="IPR031100">
    <property type="entry name" value="LOG_fam"/>
</dbReference>
<comment type="caution">
    <text evidence="4">The sequence shown here is derived from an EMBL/GenBank/DDBJ whole genome shotgun (WGS) entry which is preliminary data.</text>
</comment>
<keyword evidence="3" id="KW-0203">Cytokinin biosynthesis</keyword>
<comment type="catalytic activity">
    <reaction evidence="1">
        <text>AMP + H2O = D-ribose 5-phosphate + adenine</text>
        <dbReference type="Rhea" id="RHEA:20129"/>
        <dbReference type="ChEBI" id="CHEBI:15377"/>
        <dbReference type="ChEBI" id="CHEBI:16708"/>
        <dbReference type="ChEBI" id="CHEBI:78346"/>
        <dbReference type="ChEBI" id="CHEBI:456215"/>
        <dbReference type="EC" id="3.2.2.4"/>
    </reaction>
</comment>
<evidence type="ECO:0000256" key="2">
    <source>
        <dbReference type="ARBA" id="ARBA00006763"/>
    </source>
</evidence>
<dbReference type="AlphaFoldDB" id="A0A0W0VBU2"/>
<dbReference type="GO" id="GO:0009691">
    <property type="term" value="P:cytokinin biosynthetic process"/>
    <property type="evidence" value="ECO:0007669"/>
    <property type="project" value="UniProtKB-UniRule"/>
</dbReference>
<organism evidence="4 5">
    <name type="scientific">Legionella jordanis</name>
    <dbReference type="NCBI Taxonomy" id="456"/>
    <lineage>
        <taxon>Bacteria</taxon>
        <taxon>Pseudomonadati</taxon>
        <taxon>Pseudomonadota</taxon>
        <taxon>Gammaproteobacteria</taxon>
        <taxon>Legionellales</taxon>
        <taxon>Legionellaceae</taxon>
        <taxon>Legionella</taxon>
    </lineage>
</organism>
<protein>
    <recommendedName>
        <fullName evidence="3">Cytokinin riboside 5'-monophosphate phosphoribohydrolase</fullName>
        <ecNumber evidence="3">3.2.2.n1</ecNumber>
    </recommendedName>
</protein>
<dbReference type="EMBL" id="LNYJ01000011">
    <property type="protein sequence ID" value="KTD17584.1"/>
    <property type="molecule type" value="Genomic_DNA"/>
</dbReference>
<dbReference type="PANTHER" id="PTHR31223">
    <property type="entry name" value="LOG FAMILY PROTEIN YJL055W"/>
    <property type="match status" value="1"/>
</dbReference>
<dbReference type="Proteomes" id="UP000055035">
    <property type="component" value="Unassembled WGS sequence"/>
</dbReference>
<dbReference type="OrthoDB" id="9801098at2"/>
<name>A0A0W0VBU2_9GAMM</name>
<evidence type="ECO:0000256" key="3">
    <source>
        <dbReference type="RuleBase" id="RU363015"/>
    </source>
</evidence>
<dbReference type="NCBIfam" id="TIGR00730">
    <property type="entry name" value="Rossman fold protein, TIGR00730 family"/>
    <property type="match status" value="1"/>
</dbReference>
<evidence type="ECO:0000313" key="5">
    <source>
        <dbReference type="Proteomes" id="UP000055035"/>
    </source>
</evidence>
<dbReference type="STRING" id="456.Ljor_1890"/>
<gene>
    <name evidence="4" type="ORF">Ljor_1890</name>
</gene>
<dbReference type="RefSeq" id="WP_058471326.1">
    <property type="nucleotide sequence ID" value="NZ_CAAAIC010000011.1"/>
</dbReference>
<accession>A0A0W0VBU2</accession>
<dbReference type="GO" id="GO:0005829">
    <property type="term" value="C:cytosol"/>
    <property type="evidence" value="ECO:0007669"/>
    <property type="project" value="TreeGrafter"/>
</dbReference>
<proteinExistence type="inferred from homology"/>
<reference evidence="4 5" key="1">
    <citation type="submission" date="2015-11" db="EMBL/GenBank/DDBJ databases">
        <title>Genomic analysis of 38 Legionella species identifies large and diverse effector repertoires.</title>
        <authorList>
            <person name="Burstein D."/>
            <person name="Amaro F."/>
            <person name="Zusman T."/>
            <person name="Lifshitz Z."/>
            <person name="Cohen O."/>
            <person name="Gilbert J.A."/>
            <person name="Pupko T."/>
            <person name="Shuman H.A."/>
            <person name="Segal G."/>
        </authorList>
    </citation>
    <scope>NUCLEOTIDE SEQUENCE [LARGE SCALE GENOMIC DNA]</scope>
    <source>
        <strain evidence="4 5">BL-540</strain>
    </source>
</reference>
<evidence type="ECO:0000256" key="1">
    <source>
        <dbReference type="ARBA" id="ARBA00000274"/>
    </source>
</evidence>